<reference evidence="1 2" key="1">
    <citation type="submission" date="2011-08" db="EMBL/GenBank/DDBJ databases">
        <authorList>
            <person name="Weinstock G."/>
            <person name="Sodergren E."/>
            <person name="Clifton S."/>
            <person name="Fulton L."/>
            <person name="Fulton B."/>
            <person name="Courtney L."/>
            <person name="Fronick C."/>
            <person name="Harrison M."/>
            <person name="Strong C."/>
            <person name="Farmer C."/>
            <person name="Delahaunty K."/>
            <person name="Markovic C."/>
            <person name="Hall O."/>
            <person name="Minx P."/>
            <person name="Tomlinson C."/>
            <person name="Mitreva M."/>
            <person name="Hou S."/>
            <person name="Chen J."/>
            <person name="Wollam A."/>
            <person name="Pepin K.H."/>
            <person name="Johnson M."/>
            <person name="Bhonagiri V."/>
            <person name="Zhang X."/>
            <person name="Suruliraj S."/>
            <person name="Warren W."/>
            <person name="Chinwalla A."/>
            <person name="Mardis E.R."/>
            <person name="Wilson R.K."/>
        </authorList>
    </citation>
    <scope>NUCLEOTIDE SEQUENCE [LARGE SCALE GENOMIC DNA]</scope>
    <source>
        <strain evidence="1 2">DP7</strain>
    </source>
</reference>
<dbReference type="EMBL" id="AFZX01000039">
    <property type="protein sequence ID" value="EHL07725.1"/>
    <property type="molecule type" value="Genomic_DNA"/>
</dbReference>
<comment type="caution">
    <text evidence="1">The sequence shown here is derived from an EMBL/GenBank/DDBJ whole genome shotgun (WGS) entry which is preliminary data.</text>
</comment>
<sequence>MACRAYALLVQSDHPKFGIDYEFGLNFRTLEVKICETNTVETKNNAFAEV</sequence>
<gene>
    <name evidence="1" type="ORF">HMPREF0322_01619</name>
</gene>
<protein>
    <submittedName>
        <fullName evidence="1">Uncharacterized protein</fullName>
    </submittedName>
</protein>
<dbReference type="HOGENOM" id="CLU_3117112_0_0_9"/>
<evidence type="ECO:0000313" key="1">
    <source>
        <dbReference type="EMBL" id="EHL07725.1"/>
    </source>
</evidence>
<dbReference type="Proteomes" id="UP000004416">
    <property type="component" value="Unassembled WGS sequence"/>
</dbReference>
<proteinExistence type="predicted"/>
<dbReference type="AlphaFoldDB" id="G9XL08"/>
<evidence type="ECO:0000313" key="2">
    <source>
        <dbReference type="Proteomes" id="UP000004416"/>
    </source>
</evidence>
<organism evidence="1 2">
    <name type="scientific">Desulfitobacterium hafniense DP7</name>
    <dbReference type="NCBI Taxonomy" id="537010"/>
    <lineage>
        <taxon>Bacteria</taxon>
        <taxon>Bacillati</taxon>
        <taxon>Bacillota</taxon>
        <taxon>Clostridia</taxon>
        <taxon>Eubacteriales</taxon>
        <taxon>Desulfitobacteriaceae</taxon>
        <taxon>Desulfitobacterium</taxon>
    </lineage>
</organism>
<name>G9XL08_DESHA</name>
<accession>G9XL08</accession>